<dbReference type="SUPFAM" id="SSF52540">
    <property type="entry name" value="P-loop containing nucleoside triphosphate hydrolases"/>
    <property type="match status" value="1"/>
</dbReference>
<keyword evidence="4" id="KW-0689">Ribosomal protein</keyword>
<dbReference type="Gene3D" id="3.40.50.1820">
    <property type="entry name" value="alpha/beta hydrolase"/>
    <property type="match status" value="1"/>
</dbReference>
<keyword evidence="6" id="KW-0687">Ribonucleoprotein</keyword>
<dbReference type="STRING" id="1537102.L0AY18"/>
<dbReference type="PANTHER" id="PTHR12810:SF0">
    <property type="entry name" value="SMALL RIBOSOMAL SUBUNIT PROTEIN MS29"/>
    <property type="match status" value="1"/>
</dbReference>
<dbReference type="InterPro" id="IPR019368">
    <property type="entry name" value="Ribosomal_mS29"/>
</dbReference>
<dbReference type="OrthoDB" id="274828at2759"/>
<dbReference type="SUPFAM" id="SSF53474">
    <property type="entry name" value="alpha/beta-Hydrolases"/>
    <property type="match status" value="1"/>
</dbReference>
<evidence type="ECO:0000256" key="5">
    <source>
        <dbReference type="ARBA" id="ARBA00023128"/>
    </source>
</evidence>
<dbReference type="eggNOG" id="KOG2551">
    <property type="taxonomic scope" value="Eukaryota"/>
</dbReference>
<dbReference type="KEGG" id="beq:BEWA_033300"/>
<comment type="subcellular location">
    <subcellularLocation>
        <location evidence="1">Mitochondrion</location>
    </subcellularLocation>
</comment>
<protein>
    <recommendedName>
        <fullName evidence="7">Small ribosomal subunit protein mS29</fullName>
    </recommendedName>
</protein>
<proteinExistence type="inferred from homology"/>
<evidence type="ECO:0000256" key="6">
    <source>
        <dbReference type="ARBA" id="ARBA00023274"/>
    </source>
</evidence>
<evidence type="ECO:0000256" key="3">
    <source>
        <dbReference type="ARBA" id="ARBA00022946"/>
    </source>
</evidence>
<dbReference type="VEuPathDB" id="PiroplasmaDB:BEWA_033300"/>
<feature type="domain" description="Serine hydrolase" evidence="8">
    <location>
        <begin position="3"/>
        <end position="225"/>
    </location>
</feature>
<dbReference type="GeneID" id="15806768"/>
<keyword evidence="3" id="KW-0809">Transit peptide</keyword>
<dbReference type="AlphaFoldDB" id="L0AY18"/>
<reference evidence="9 10" key="1">
    <citation type="journal article" date="2012" name="BMC Genomics">
        <title>Comparative genomic analysis and phylogenetic position of Theileria equi.</title>
        <authorList>
            <person name="Kappmeyer L.S."/>
            <person name="Thiagarajan M."/>
            <person name="Herndon D.R."/>
            <person name="Ramsay J.D."/>
            <person name="Caler E."/>
            <person name="Djikeng A."/>
            <person name="Gillespie J.J."/>
            <person name="Lau A.O."/>
            <person name="Roalson E.H."/>
            <person name="Silva J.C."/>
            <person name="Silva M.G."/>
            <person name="Suarez C.E."/>
            <person name="Ueti M.W."/>
            <person name="Nene V.M."/>
            <person name="Mealey R.H."/>
            <person name="Knowles D.P."/>
            <person name="Brayton K.A."/>
        </authorList>
    </citation>
    <scope>NUCLEOTIDE SEQUENCE [LARGE SCALE GENOMIC DNA]</scope>
    <source>
        <strain evidence="9 10">WA</strain>
    </source>
</reference>
<evidence type="ECO:0000256" key="7">
    <source>
        <dbReference type="ARBA" id="ARBA00035140"/>
    </source>
</evidence>
<sequence length="711" mass="81205">MVLKVVFLHGLMQNAEAFRTQTAKFGELFSKYLNITYLDAPHLLTEHPAFIVQVNENKTDEEIRVMEDEFRERHYKRHGRSDDYGRTWYYIETRGKYSQRLKNVEVIGLDESLNMVIEECKKANADGIMGFSQGAIIASVVAKQTLLNQNYGWKPRFCVLFSGPMPNCLPVKNLLNTGSPIAVPSLHILGTNDKIVPNNRSIPLAGCYSDPIIHYHDGTHTVPDNDLGVLETFLGKIIAQIPGSGAGRKRSHLLRSKAGLGESYESANVLLKTVYKLTEESYRKYGVTQGVLPDHLLNPNSFLLDESSIYTDFNNCNIYNIGSIVQLDTNDVFNTLPEGLCGDATKDIVLLPEGQPLGIVNRKQSVELISQLKQYSSSGTNTIKSRGVLLDGKRGSGKSYILNHVSLWARNNGWMVIIEPSPSKYAKEVGTIKRSNAGVYIQLEFAKAFLERLILSNKTYLSEIPVIQSLYGRVSLDGNYVNYSKRSFDPVIENIIKEELEILKEESQPDEIECAKETLKLWDCYRRQFKIPILKERLENPKTLLDIAEFGVNNETFANQAVYEIFDQLKHQTKFPLLIVVDEFNECFPVSEYLSIKYEGTKFGGWIPSYHLSMPRLFYKFDGDQFKNGYKLLATSWTRNPRRNYKPEYLGIMPNELRTVRNFTPKEYANYIHHLQNTQVIFNFPNDKTNYYYMLTGGNGFESRRLLSKLY</sequence>
<organism evidence="9 10">
    <name type="scientific">Theileria equi strain WA</name>
    <dbReference type="NCBI Taxonomy" id="1537102"/>
    <lineage>
        <taxon>Eukaryota</taxon>
        <taxon>Sar</taxon>
        <taxon>Alveolata</taxon>
        <taxon>Apicomplexa</taxon>
        <taxon>Aconoidasida</taxon>
        <taxon>Piroplasmida</taxon>
        <taxon>Theileriidae</taxon>
        <taxon>Theileria</taxon>
    </lineage>
</organism>
<comment type="similarity">
    <text evidence="2">Belongs to the mitochondrion-specific ribosomal protein mS29 family.</text>
</comment>
<evidence type="ECO:0000256" key="2">
    <source>
        <dbReference type="ARBA" id="ARBA00009863"/>
    </source>
</evidence>
<dbReference type="EMBL" id="CP001669">
    <property type="protein sequence ID" value="AFZ80477.1"/>
    <property type="molecule type" value="Genomic_DNA"/>
</dbReference>
<dbReference type="GO" id="GO:0003735">
    <property type="term" value="F:structural constituent of ribosome"/>
    <property type="evidence" value="ECO:0007669"/>
    <property type="project" value="TreeGrafter"/>
</dbReference>
<dbReference type="Pfam" id="PF03959">
    <property type="entry name" value="FSH1"/>
    <property type="match status" value="1"/>
</dbReference>
<dbReference type="InterPro" id="IPR027417">
    <property type="entry name" value="P-loop_NTPase"/>
</dbReference>
<keyword evidence="10" id="KW-1185">Reference proteome</keyword>
<name>L0AY18_THEEQ</name>
<evidence type="ECO:0000256" key="1">
    <source>
        <dbReference type="ARBA" id="ARBA00004173"/>
    </source>
</evidence>
<dbReference type="RefSeq" id="XP_004830143.1">
    <property type="nucleotide sequence ID" value="XM_004830086.1"/>
</dbReference>
<dbReference type="InterPro" id="IPR029058">
    <property type="entry name" value="AB_hydrolase_fold"/>
</dbReference>
<gene>
    <name evidence="9" type="ORF">BEWA_033300</name>
</gene>
<evidence type="ECO:0000313" key="9">
    <source>
        <dbReference type="EMBL" id="AFZ80477.1"/>
    </source>
</evidence>
<evidence type="ECO:0000256" key="4">
    <source>
        <dbReference type="ARBA" id="ARBA00022980"/>
    </source>
</evidence>
<accession>L0AY18</accession>
<keyword evidence="5" id="KW-0496">Mitochondrion</keyword>
<dbReference type="Pfam" id="PF10236">
    <property type="entry name" value="DAP3"/>
    <property type="match status" value="1"/>
</dbReference>
<dbReference type="InterPro" id="IPR005645">
    <property type="entry name" value="FSH-like_dom"/>
</dbReference>
<evidence type="ECO:0000313" key="10">
    <source>
        <dbReference type="Proteomes" id="UP000031512"/>
    </source>
</evidence>
<dbReference type="GO" id="GO:0005763">
    <property type="term" value="C:mitochondrial small ribosomal subunit"/>
    <property type="evidence" value="ECO:0007669"/>
    <property type="project" value="TreeGrafter"/>
</dbReference>
<dbReference type="Proteomes" id="UP000031512">
    <property type="component" value="Chromosome 1"/>
</dbReference>
<dbReference type="PANTHER" id="PTHR12810">
    <property type="entry name" value="MITOCHONDRIAL 28S RIBOSOMAL PROTEIN S29"/>
    <property type="match status" value="1"/>
</dbReference>
<evidence type="ECO:0000259" key="8">
    <source>
        <dbReference type="Pfam" id="PF03959"/>
    </source>
</evidence>